<dbReference type="PROSITE" id="PS01360">
    <property type="entry name" value="ZF_MYND_1"/>
    <property type="match status" value="1"/>
</dbReference>
<organism evidence="6 7">
    <name type="scientific">Acyrthosiphon pisum</name>
    <name type="common">Pea aphid</name>
    <dbReference type="NCBI Taxonomy" id="7029"/>
    <lineage>
        <taxon>Eukaryota</taxon>
        <taxon>Metazoa</taxon>
        <taxon>Ecdysozoa</taxon>
        <taxon>Arthropoda</taxon>
        <taxon>Hexapoda</taxon>
        <taxon>Insecta</taxon>
        <taxon>Pterygota</taxon>
        <taxon>Neoptera</taxon>
        <taxon>Paraneoptera</taxon>
        <taxon>Hemiptera</taxon>
        <taxon>Sternorrhyncha</taxon>
        <taxon>Aphidomorpha</taxon>
        <taxon>Aphidoidea</taxon>
        <taxon>Aphididae</taxon>
        <taxon>Macrosiphini</taxon>
        <taxon>Acyrthosiphon</taxon>
    </lineage>
</organism>
<proteinExistence type="predicted"/>
<protein>
    <recommendedName>
        <fullName evidence="5">MYND-type domain-containing protein</fullName>
    </recommendedName>
</protein>
<dbReference type="EnsemblMetazoa" id="XM_003242840.4">
    <property type="protein sequence ID" value="XP_003242888.1"/>
    <property type="gene ID" value="LOC100576056"/>
</dbReference>
<evidence type="ECO:0000313" key="6">
    <source>
        <dbReference type="EnsemblMetazoa" id="XP_003242888.1"/>
    </source>
</evidence>
<evidence type="ECO:0000256" key="4">
    <source>
        <dbReference type="PROSITE-ProRule" id="PRU00134"/>
    </source>
</evidence>
<keyword evidence="7" id="KW-1185">Reference proteome</keyword>
<dbReference type="GO" id="GO:0008270">
    <property type="term" value="F:zinc ion binding"/>
    <property type="evidence" value="ECO:0007669"/>
    <property type="project" value="UniProtKB-KW"/>
</dbReference>
<keyword evidence="1" id="KW-0479">Metal-binding</keyword>
<evidence type="ECO:0000256" key="3">
    <source>
        <dbReference type="ARBA" id="ARBA00022833"/>
    </source>
</evidence>
<sequence length="669" mass="75881">MHTYTKKYVDGLMKKSMFTEVEVSLMKLTKEDIENFKLSLIKKKDNIPKEEVINDEPAEKKQKLNRNGIDVFKSVLSRESETHKFESQLNSSLKPIKKTAFTNMEEVPTVIDCDESTKSGNSSAKNVWPRINVIDVRKMMEKDKYINWMNTLGIKPKLIKNGNTNLVVAKPSTSKINPSSHSTKVNGLKYPLNDENNVGGNLIEIEKILKKYFGRSVLNTVVVIANIVNIISISNKHLKEQMDEAIKKISEAEKLKVRCDAYRTHEMHKKILETKLKTNFEYIISSFAESEFDLAFKLLFLSILTVLRILDQPKYGKARIFNKLLLTLSTSLKNGEYNHPKMLSIFRSRKLRPECIEIIKIIEDRRDSDPEIVIRMPLFFVSSVDKRQYFQAATDIVTGKLNENLELLIDDAILQCSIDSKCKNVVDSSTVKLSNCKLPVTKTIQSPINCGIITEPTFQFKNLNKLIPALNVNKVRTIGNAGVEPSIETTQRLNNFYNPFSSSPQKEMSESSSSTVMPIQKCTVLTPIISNSPLYLHQTASSSDTATPVPSKRLFLIPNTSIQNIKTEPDSSPHITQGNTIVINKQTYKIGRLPPTRKRSVDVGTHLAGKQPTTDVIKCYMNKCENSAKIMCSNCKIVKYCSLSCQQQHWIIKHIDECDNLRRLNQALP</sequence>
<feature type="domain" description="MYND-type" evidence="5">
    <location>
        <begin position="619"/>
        <end position="658"/>
    </location>
</feature>
<evidence type="ECO:0000313" key="7">
    <source>
        <dbReference type="Proteomes" id="UP000007819"/>
    </source>
</evidence>
<evidence type="ECO:0000259" key="5">
    <source>
        <dbReference type="PROSITE" id="PS50865"/>
    </source>
</evidence>
<keyword evidence="3" id="KW-0862">Zinc</keyword>
<dbReference type="SUPFAM" id="SSF144232">
    <property type="entry name" value="HIT/MYND zinc finger-like"/>
    <property type="match status" value="1"/>
</dbReference>
<dbReference type="AlphaFoldDB" id="A0A8R2A8V5"/>
<keyword evidence="2 4" id="KW-0863">Zinc-finger</keyword>
<evidence type="ECO:0000256" key="2">
    <source>
        <dbReference type="ARBA" id="ARBA00022771"/>
    </source>
</evidence>
<dbReference type="Proteomes" id="UP000007819">
    <property type="component" value="Chromosome X"/>
</dbReference>
<evidence type="ECO:0000256" key="1">
    <source>
        <dbReference type="ARBA" id="ARBA00022723"/>
    </source>
</evidence>
<name>A0A8R2A8V5_ACYPI</name>
<reference evidence="7" key="1">
    <citation type="submission" date="2010-06" db="EMBL/GenBank/DDBJ databases">
        <authorList>
            <person name="Jiang H."/>
            <person name="Abraham K."/>
            <person name="Ali S."/>
            <person name="Alsbrooks S.L."/>
            <person name="Anim B.N."/>
            <person name="Anosike U.S."/>
            <person name="Attaway T."/>
            <person name="Bandaranaike D.P."/>
            <person name="Battles P.K."/>
            <person name="Bell S.N."/>
            <person name="Bell A.V."/>
            <person name="Beltran B."/>
            <person name="Bickham C."/>
            <person name="Bustamante Y."/>
            <person name="Caleb T."/>
            <person name="Canada A."/>
            <person name="Cardenas V."/>
            <person name="Carter K."/>
            <person name="Chacko J."/>
            <person name="Chandrabose M.N."/>
            <person name="Chavez D."/>
            <person name="Chavez A."/>
            <person name="Chen L."/>
            <person name="Chu H.-S."/>
            <person name="Claassen K.J."/>
            <person name="Cockrell R."/>
            <person name="Collins M."/>
            <person name="Cooper J.A."/>
            <person name="Cree A."/>
            <person name="Curry S.M."/>
            <person name="Da Y."/>
            <person name="Dao M.D."/>
            <person name="Das B."/>
            <person name="Davila M.-L."/>
            <person name="Davy-Carroll L."/>
            <person name="Denson S."/>
            <person name="Dinh H."/>
            <person name="Ebong V.E."/>
            <person name="Edwards J.R."/>
            <person name="Egan A."/>
            <person name="El-Daye J."/>
            <person name="Escobedo L."/>
            <person name="Fernandez S."/>
            <person name="Fernando P.R."/>
            <person name="Flagg N."/>
            <person name="Forbes L.D."/>
            <person name="Fowler R.G."/>
            <person name="Fu Q."/>
            <person name="Gabisi R.A."/>
            <person name="Ganer J."/>
            <person name="Garbino Pronczuk A."/>
            <person name="Garcia R.M."/>
            <person name="Garner T."/>
            <person name="Garrett T.E."/>
            <person name="Gonzalez D.A."/>
            <person name="Hamid H."/>
            <person name="Hawkins E.S."/>
            <person name="Hirani K."/>
            <person name="Hogues M.E."/>
            <person name="Hollins B."/>
            <person name="Hsiao C.-H."/>
            <person name="Jabil R."/>
            <person name="James M.L."/>
            <person name="Jhangiani S.N."/>
            <person name="Johnson B."/>
            <person name="Johnson Q."/>
            <person name="Joshi V."/>
            <person name="Kalu J.B."/>
            <person name="Kam C."/>
            <person name="Kashfia A."/>
            <person name="Keebler J."/>
            <person name="Kisamo H."/>
            <person name="Kovar C.L."/>
            <person name="Lago L.A."/>
            <person name="Lai C.-Y."/>
            <person name="Laidlaw J."/>
            <person name="Lara F."/>
            <person name="Le T.-K."/>
            <person name="Lee S.L."/>
            <person name="Legall F.H."/>
            <person name="Lemon S.J."/>
            <person name="Lewis L.R."/>
            <person name="Li B."/>
            <person name="Liu Y."/>
            <person name="Liu Y.-S."/>
            <person name="Lopez J."/>
            <person name="Lozado R.J."/>
            <person name="Lu J."/>
            <person name="Madu R.C."/>
            <person name="Maheshwari M."/>
            <person name="Maheshwari R."/>
            <person name="Malloy K."/>
            <person name="Martinez E."/>
            <person name="Mathew T."/>
            <person name="Mercado I.C."/>
            <person name="Mercado C."/>
            <person name="Meyer B."/>
            <person name="Montgomery K."/>
            <person name="Morgan M.B."/>
            <person name="Munidasa M."/>
            <person name="Nazareth L.V."/>
            <person name="Nelson J."/>
            <person name="Ng B.M."/>
            <person name="Nguyen N.B."/>
            <person name="Nguyen P.Q."/>
            <person name="Nguyen T."/>
            <person name="Obregon M."/>
            <person name="Okwuonu G.O."/>
            <person name="Onwere C.G."/>
            <person name="Orozco G."/>
            <person name="Parra A."/>
            <person name="Patel S."/>
            <person name="Patil S."/>
            <person name="Perez A."/>
            <person name="Perez Y."/>
            <person name="Pham C."/>
            <person name="Primus E.L."/>
            <person name="Pu L.-L."/>
            <person name="Puazo M."/>
            <person name="Qin X."/>
            <person name="Quiroz J.B."/>
            <person name="Reese J."/>
            <person name="Richards S."/>
            <person name="Rives C.M."/>
            <person name="Robberts R."/>
            <person name="Ruiz S.J."/>
            <person name="Ruiz M.J."/>
            <person name="Santibanez J."/>
            <person name="Schneider B.W."/>
            <person name="Sisson I."/>
            <person name="Smith M."/>
            <person name="Sodergren E."/>
            <person name="Song X.-Z."/>
            <person name="Song B.B."/>
            <person name="Summersgill H."/>
            <person name="Thelus R."/>
            <person name="Thornton R.D."/>
            <person name="Trejos Z.Y."/>
            <person name="Usmani K."/>
            <person name="Vattathil S."/>
            <person name="Villasana D."/>
            <person name="Walker D.L."/>
            <person name="Wang S."/>
            <person name="Wang K."/>
            <person name="White C.S."/>
            <person name="Williams A.C."/>
            <person name="Williamson J."/>
            <person name="Wilson K."/>
            <person name="Woghiren I.O."/>
            <person name="Woodworth J.R."/>
            <person name="Worley K.C."/>
            <person name="Wright R.A."/>
            <person name="Wu W."/>
            <person name="Young L."/>
            <person name="Zhang L."/>
            <person name="Zhang J."/>
            <person name="Zhu Y."/>
            <person name="Muzny D.M."/>
            <person name="Weinstock G."/>
            <person name="Gibbs R.A."/>
        </authorList>
    </citation>
    <scope>NUCLEOTIDE SEQUENCE [LARGE SCALE GENOMIC DNA]</scope>
    <source>
        <strain evidence="7">LSR1</strain>
    </source>
</reference>
<dbReference type="OrthoDB" id="57654at2759"/>
<dbReference type="Gene3D" id="6.10.140.2220">
    <property type="match status" value="1"/>
</dbReference>
<accession>A0A8R2A8V5</accession>
<dbReference type="PROSITE" id="PS50865">
    <property type="entry name" value="ZF_MYND_2"/>
    <property type="match status" value="1"/>
</dbReference>
<dbReference type="GeneID" id="100576056"/>
<dbReference type="KEGG" id="api:100576056"/>
<dbReference type="InterPro" id="IPR002893">
    <property type="entry name" value="Znf_MYND"/>
</dbReference>
<dbReference type="RefSeq" id="XP_003242888.1">
    <property type="nucleotide sequence ID" value="XM_003242840.3"/>
</dbReference>
<dbReference type="Pfam" id="PF01753">
    <property type="entry name" value="zf-MYND"/>
    <property type="match status" value="1"/>
</dbReference>
<reference evidence="6" key="2">
    <citation type="submission" date="2022-06" db="UniProtKB">
        <authorList>
            <consortium name="EnsemblMetazoa"/>
        </authorList>
    </citation>
    <scope>IDENTIFICATION</scope>
</reference>